<reference evidence="1 2" key="1">
    <citation type="submission" date="2018-01" db="EMBL/GenBank/DDBJ databases">
        <title>Genomic Encyclopedia of Type Strains, Phase III (KMG-III): the genomes of soil and plant-associated and newly described type strains.</title>
        <authorList>
            <person name="Whitman W."/>
        </authorList>
    </citation>
    <scope>NUCLEOTIDE SEQUENCE [LARGE SCALE GENOMIC DNA]</scope>
    <source>
        <strain evidence="1 2">JCM 18070</strain>
    </source>
</reference>
<proteinExistence type="predicted"/>
<gene>
    <name evidence="1" type="ORF">B0G62_102439</name>
</gene>
<comment type="caution">
    <text evidence="1">The sequence shown here is derived from an EMBL/GenBank/DDBJ whole genome shotgun (WGS) entry which is preliminary data.</text>
</comment>
<evidence type="ECO:0000313" key="1">
    <source>
        <dbReference type="EMBL" id="POR54829.1"/>
    </source>
</evidence>
<accession>A0A2S4MJQ6</accession>
<dbReference type="OrthoDB" id="8967044at2"/>
<dbReference type="Pfam" id="PF07369">
    <property type="entry name" value="DUF1488"/>
    <property type="match status" value="1"/>
</dbReference>
<dbReference type="Gene3D" id="3.30.160.140">
    <property type="entry name" value="Shew3726-like"/>
    <property type="match status" value="1"/>
</dbReference>
<dbReference type="AlphaFoldDB" id="A0A2S4MJQ6"/>
<dbReference type="Proteomes" id="UP000237381">
    <property type="component" value="Unassembled WGS sequence"/>
</dbReference>
<keyword evidence="2" id="KW-1185">Reference proteome</keyword>
<dbReference type="SUPFAM" id="SSF160272">
    <property type="entry name" value="Shew3726-like"/>
    <property type="match status" value="1"/>
</dbReference>
<evidence type="ECO:0000313" key="2">
    <source>
        <dbReference type="Proteomes" id="UP000237381"/>
    </source>
</evidence>
<organism evidence="1 2">
    <name type="scientific">Paraburkholderia eburnea</name>
    <dbReference type="NCBI Taxonomy" id="1189126"/>
    <lineage>
        <taxon>Bacteria</taxon>
        <taxon>Pseudomonadati</taxon>
        <taxon>Pseudomonadota</taxon>
        <taxon>Betaproteobacteria</taxon>
        <taxon>Burkholderiales</taxon>
        <taxon>Burkholderiaceae</taxon>
        <taxon>Paraburkholderia</taxon>
    </lineage>
</organism>
<sequence length="105" mass="11374">MNIHYRNDPPQFDGANLQMHFVAEVDGEPLDCAITAEALEDHFGAPSALEGPLREAFERGQKRIHTVCTRAIEQSGGAVVLHSGRFRAPDLADLPDVTGGNDALH</sequence>
<dbReference type="EMBL" id="PQGA01000002">
    <property type="protein sequence ID" value="POR54829.1"/>
    <property type="molecule type" value="Genomic_DNA"/>
</dbReference>
<name>A0A2S4MJQ6_9BURK</name>
<protein>
    <submittedName>
        <fullName evidence="1">Uncharacterized protein DUF1488</fullName>
    </submittedName>
</protein>
<dbReference type="InterPro" id="IPR009962">
    <property type="entry name" value="DUF1488"/>
</dbReference>
<dbReference type="InterPro" id="IPR036692">
    <property type="entry name" value="Shew3726-like_sf"/>
</dbReference>
<dbReference type="RefSeq" id="WP_103703362.1">
    <property type="nucleotide sequence ID" value="NZ_PQGA01000002.1"/>
</dbReference>